<dbReference type="Pfam" id="PF02909">
    <property type="entry name" value="TetR_C_1"/>
    <property type="match status" value="1"/>
</dbReference>
<reference evidence="7" key="1">
    <citation type="submission" date="2021-01" db="EMBL/GenBank/DDBJ databases">
        <title>Whole genome shotgun sequence of Actinocatenispora rupis NBRC 107355.</title>
        <authorList>
            <person name="Komaki H."/>
            <person name="Tamura T."/>
        </authorList>
    </citation>
    <scope>NUCLEOTIDE SEQUENCE</scope>
    <source>
        <strain evidence="7">NBRC 107355</strain>
    </source>
</reference>
<name>A0A8J3NA03_9ACTN</name>
<dbReference type="PANTHER" id="PTHR30055:SF151">
    <property type="entry name" value="TRANSCRIPTIONAL REGULATORY PROTEIN"/>
    <property type="match status" value="1"/>
</dbReference>
<keyword evidence="8" id="KW-1185">Reference proteome</keyword>
<dbReference type="AlphaFoldDB" id="A0A8J3NA03"/>
<dbReference type="PANTHER" id="PTHR30055">
    <property type="entry name" value="HTH-TYPE TRANSCRIPTIONAL REGULATOR RUTR"/>
    <property type="match status" value="1"/>
</dbReference>
<evidence type="ECO:0000313" key="7">
    <source>
        <dbReference type="EMBL" id="GID09215.1"/>
    </source>
</evidence>
<evidence type="ECO:0000259" key="6">
    <source>
        <dbReference type="PROSITE" id="PS50977"/>
    </source>
</evidence>
<organism evidence="7 8">
    <name type="scientific">Actinocatenispora rupis</name>
    <dbReference type="NCBI Taxonomy" id="519421"/>
    <lineage>
        <taxon>Bacteria</taxon>
        <taxon>Bacillati</taxon>
        <taxon>Actinomycetota</taxon>
        <taxon>Actinomycetes</taxon>
        <taxon>Micromonosporales</taxon>
        <taxon>Micromonosporaceae</taxon>
        <taxon>Actinocatenispora</taxon>
    </lineage>
</organism>
<dbReference type="InterPro" id="IPR009057">
    <property type="entry name" value="Homeodomain-like_sf"/>
</dbReference>
<keyword evidence="2" id="KW-0805">Transcription regulation</keyword>
<keyword evidence="4" id="KW-0804">Transcription</keyword>
<dbReference type="GO" id="GO:0003700">
    <property type="term" value="F:DNA-binding transcription factor activity"/>
    <property type="evidence" value="ECO:0007669"/>
    <property type="project" value="TreeGrafter"/>
</dbReference>
<dbReference type="PROSITE" id="PS50977">
    <property type="entry name" value="HTH_TETR_2"/>
    <property type="match status" value="1"/>
</dbReference>
<dbReference type="InterPro" id="IPR036271">
    <property type="entry name" value="Tet_transcr_reg_TetR-rel_C_sf"/>
</dbReference>
<dbReference type="PRINTS" id="PR00400">
    <property type="entry name" value="TETREPRESSOR"/>
</dbReference>
<feature type="domain" description="HTH tetR-type" evidence="6">
    <location>
        <begin position="11"/>
        <end position="71"/>
    </location>
</feature>
<keyword evidence="1" id="KW-0678">Repressor</keyword>
<dbReference type="SUPFAM" id="SSF48498">
    <property type="entry name" value="Tetracyclin repressor-like, C-terminal domain"/>
    <property type="match status" value="1"/>
</dbReference>
<dbReference type="GO" id="GO:0045892">
    <property type="term" value="P:negative regulation of DNA-templated transcription"/>
    <property type="evidence" value="ECO:0007669"/>
    <property type="project" value="InterPro"/>
</dbReference>
<keyword evidence="3 5" id="KW-0238">DNA-binding</keyword>
<dbReference type="InterPro" id="IPR050109">
    <property type="entry name" value="HTH-type_TetR-like_transc_reg"/>
</dbReference>
<dbReference type="InterPro" id="IPR003012">
    <property type="entry name" value="Tet_transcr_reg_TetR"/>
</dbReference>
<dbReference type="InterPro" id="IPR004111">
    <property type="entry name" value="Repressor_TetR_C"/>
</dbReference>
<protein>
    <recommendedName>
        <fullName evidence="6">HTH tetR-type domain-containing protein</fullName>
    </recommendedName>
</protein>
<dbReference type="Gene3D" id="1.10.357.10">
    <property type="entry name" value="Tetracycline Repressor, domain 2"/>
    <property type="match status" value="1"/>
</dbReference>
<evidence type="ECO:0000313" key="8">
    <source>
        <dbReference type="Proteomes" id="UP000612808"/>
    </source>
</evidence>
<sequence length="219" mass="23040">MPTTPTRKRAGLSRERVFRAALEIADADGVEALSMRKLGRALGVEAMSLYHYVPDKAAILAGIAEAVYAEVELPATTPDAPWRTGLADLMRALRTALLRHPGALPALATHEVTGGTGLHLYETALRLLADAGVDLVEAHHALSNLTTYTLGHCLAIAGRAPFGVPGPTPGERRAFAAGLDADRYPTGRAWLARVGEHGIDADAMYERGLAGLLAAVPGP</sequence>
<dbReference type="EMBL" id="BOMB01000001">
    <property type="protein sequence ID" value="GID09215.1"/>
    <property type="molecule type" value="Genomic_DNA"/>
</dbReference>
<evidence type="ECO:0000256" key="2">
    <source>
        <dbReference type="ARBA" id="ARBA00023015"/>
    </source>
</evidence>
<dbReference type="SUPFAM" id="SSF46689">
    <property type="entry name" value="Homeodomain-like"/>
    <property type="match status" value="1"/>
</dbReference>
<evidence type="ECO:0000256" key="1">
    <source>
        <dbReference type="ARBA" id="ARBA00022491"/>
    </source>
</evidence>
<dbReference type="GO" id="GO:0046677">
    <property type="term" value="P:response to antibiotic"/>
    <property type="evidence" value="ECO:0007669"/>
    <property type="project" value="InterPro"/>
</dbReference>
<dbReference type="InterPro" id="IPR001647">
    <property type="entry name" value="HTH_TetR"/>
</dbReference>
<evidence type="ECO:0000256" key="5">
    <source>
        <dbReference type="PROSITE-ProRule" id="PRU00335"/>
    </source>
</evidence>
<comment type="caution">
    <text evidence="7">The sequence shown here is derived from an EMBL/GenBank/DDBJ whole genome shotgun (WGS) entry which is preliminary data.</text>
</comment>
<dbReference type="Proteomes" id="UP000612808">
    <property type="component" value="Unassembled WGS sequence"/>
</dbReference>
<feature type="DNA-binding region" description="H-T-H motif" evidence="5">
    <location>
        <begin position="34"/>
        <end position="53"/>
    </location>
</feature>
<accession>A0A8J3NA03</accession>
<dbReference type="GO" id="GO:0000976">
    <property type="term" value="F:transcription cis-regulatory region binding"/>
    <property type="evidence" value="ECO:0007669"/>
    <property type="project" value="TreeGrafter"/>
</dbReference>
<evidence type="ECO:0000256" key="4">
    <source>
        <dbReference type="ARBA" id="ARBA00023163"/>
    </source>
</evidence>
<evidence type="ECO:0000256" key="3">
    <source>
        <dbReference type="ARBA" id="ARBA00023125"/>
    </source>
</evidence>
<proteinExistence type="predicted"/>
<dbReference type="Gene3D" id="1.10.10.60">
    <property type="entry name" value="Homeodomain-like"/>
    <property type="match status" value="1"/>
</dbReference>
<gene>
    <name evidence="7" type="ORF">Aru02nite_01040</name>
</gene>
<dbReference type="RefSeq" id="WP_203653979.1">
    <property type="nucleotide sequence ID" value="NZ_BAAAZM010000016.1"/>
</dbReference>
<dbReference type="Pfam" id="PF00440">
    <property type="entry name" value="TetR_N"/>
    <property type="match status" value="1"/>
</dbReference>